<proteinExistence type="inferred from homology"/>
<sequence length="372" mass="41108">MHHLPNPTIQTILLNLTRPKIHHFLHIISSTLIFFSTTPERQHQPPPSTLARPNGQRTLFRPFTSPDSIGAKLVVEPAPNTATGKREHPIQGLLIILDPLRNPTGILSAQEITGYRTSMSAMIPFSWRKHVSNIVIFGAGIQALWHTRLILGLRGEEVRCITFVGSSRGRVEELVGTVKREMQGRWGSEECKFQFVSADGSDGEVERCLREADCVFCTTPSQKMLFPAAWVMERGEAGRRMPLVSAIGSWLPEMIELDPELLRGVVCGEEGVNPLTGERGRGMVLVDDREYAMHGCGEVVQSGLAGEDLVEIGEVLALKSGRTQVSGDEHVRRVEGFMEEGLVVYKSVGVGLTDLTAGREVLRLYQEKQGNL</sequence>
<dbReference type="SUPFAM" id="SSF51735">
    <property type="entry name" value="NAD(P)-binding Rossmann-fold domains"/>
    <property type="match status" value="1"/>
</dbReference>
<dbReference type="GO" id="GO:0005737">
    <property type="term" value="C:cytoplasm"/>
    <property type="evidence" value="ECO:0007669"/>
    <property type="project" value="TreeGrafter"/>
</dbReference>
<dbReference type="PANTHER" id="PTHR13812">
    <property type="entry name" value="KETIMINE REDUCTASE MU-CRYSTALLIN"/>
    <property type="match status" value="1"/>
</dbReference>
<dbReference type="EMBL" id="KZ821446">
    <property type="protein sequence ID" value="PYH39163.1"/>
    <property type="molecule type" value="Genomic_DNA"/>
</dbReference>
<reference evidence="2" key="1">
    <citation type="submission" date="2016-12" db="EMBL/GenBank/DDBJ databases">
        <title>The genomes of Aspergillus section Nigri reveals drivers in fungal speciation.</title>
        <authorList>
            <consortium name="DOE Joint Genome Institute"/>
            <person name="Vesth T.C."/>
            <person name="Nybo J."/>
            <person name="Theobald S."/>
            <person name="Brandl J."/>
            <person name="Frisvad J.C."/>
            <person name="Nielsen K.F."/>
            <person name="Lyhne E.K."/>
            <person name="Kogle M.E."/>
            <person name="Kuo A."/>
            <person name="Riley R."/>
            <person name="Clum A."/>
            <person name="Nolan M."/>
            <person name="Lipzen A."/>
            <person name="Salamov A."/>
            <person name="Henrissat B."/>
            <person name="Wiebenga A."/>
            <person name="De Vries R.P."/>
            <person name="Grigoriev I.V."/>
            <person name="Mortensen U.H."/>
            <person name="Andersen M.R."/>
            <person name="Baker S.E."/>
        </authorList>
    </citation>
    <scope>NUCLEOTIDE SEQUENCE [LARGE SCALE GENOMIC DNA]</scope>
    <source>
        <strain evidence="2">CBS 115656</strain>
    </source>
</reference>
<gene>
    <name evidence="2" type="ORF">BO87DRAFT_382230</name>
</gene>
<dbReference type="InterPro" id="IPR003462">
    <property type="entry name" value="ODC_Mu_crystall"/>
</dbReference>
<comment type="similarity">
    <text evidence="1">Belongs to the ornithine cyclodeaminase/mu-crystallin family.</text>
</comment>
<dbReference type="GeneID" id="37127052"/>
<dbReference type="PANTHER" id="PTHR13812:SF19">
    <property type="entry name" value="KETIMINE REDUCTASE MU-CRYSTALLIN"/>
    <property type="match status" value="1"/>
</dbReference>
<evidence type="ECO:0000256" key="1">
    <source>
        <dbReference type="ARBA" id="ARBA00008903"/>
    </source>
</evidence>
<dbReference type="AlphaFoldDB" id="A0A318Z2L5"/>
<accession>A0A318Z2L5</accession>
<organism evidence="2 3">
    <name type="scientific">Aspergillus neoniger (strain CBS 115656)</name>
    <dbReference type="NCBI Taxonomy" id="1448310"/>
    <lineage>
        <taxon>Eukaryota</taxon>
        <taxon>Fungi</taxon>
        <taxon>Dikarya</taxon>
        <taxon>Ascomycota</taxon>
        <taxon>Pezizomycotina</taxon>
        <taxon>Eurotiomycetes</taxon>
        <taxon>Eurotiomycetidae</taxon>
        <taxon>Eurotiales</taxon>
        <taxon>Aspergillaceae</taxon>
        <taxon>Aspergillus</taxon>
        <taxon>Aspergillus subgen. Circumdati</taxon>
    </lineage>
</organism>
<dbReference type="RefSeq" id="XP_025484641.1">
    <property type="nucleotide sequence ID" value="XM_025624596.1"/>
</dbReference>
<dbReference type="InterPro" id="IPR023401">
    <property type="entry name" value="ODC_N"/>
</dbReference>
<dbReference type="Gene3D" id="3.40.50.720">
    <property type="entry name" value="NAD(P)-binding Rossmann-like Domain"/>
    <property type="match status" value="1"/>
</dbReference>
<evidence type="ECO:0000313" key="2">
    <source>
        <dbReference type="EMBL" id="PYH39163.1"/>
    </source>
</evidence>
<dbReference type="Gene3D" id="3.30.1780.10">
    <property type="entry name" value="ornithine cyclodeaminase, domain 1"/>
    <property type="match status" value="1"/>
</dbReference>
<evidence type="ECO:0000313" key="3">
    <source>
        <dbReference type="Proteomes" id="UP000247647"/>
    </source>
</evidence>
<name>A0A318Z2L5_ASPNB</name>
<dbReference type="OrthoDB" id="41492at2759"/>
<protein>
    <submittedName>
        <fullName evidence="2">Shikimate/quinate 5-dehydrogenase</fullName>
    </submittedName>
</protein>
<dbReference type="Proteomes" id="UP000247647">
    <property type="component" value="Unassembled WGS sequence"/>
</dbReference>
<dbReference type="InterPro" id="IPR036291">
    <property type="entry name" value="NAD(P)-bd_dom_sf"/>
</dbReference>
<keyword evidence="3" id="KW-1185">Reference proteome</keyword>